<dbReference type="InterPro" id="IPR016181">
    <property type="entry name" value="Acyl_CoA_acyltransferase"/>
</dbReference>
<proteinExistence type="predicted"/>
<protein>
    <recommendedName>
        <fullName evidence="1">N-acetyltransferase domain-containing protein</fullName>
    </recommendedName>
</protein>
<comment type="caution">
    <text evidence="2">The sequence shown here is derived from an EMBL/GenBank/DDBJ whole genome shotgun (WGS) entry which is preliminary data.</text>
</comment>
<dbReference type="RefSeq" id="WP_008376681.1">
    <property type="nucleotide sequence ID" value="NZ_BAOP01000004.1"/>
</dbReference>
<organism evidence="2 3">
    <name type="scientific">Gordonia malaquae NBRC 108250</name>
    <dbReference type="NCBI Taxonomy" id="1223542"/>
    <lineage>
        <taxon>Bacteria</taxon>
        <taxon>Bacillati</taxon>
        <taxon>Actinomycetota</taxon>
        <taxon>Actinomycetes</taxon>
        <taxon>Mycobacteriales</taxon>
        <taxon>Gordoniaceae</taxon>
        <taxon>Gordonia</taxon>
    </lineage>
</organism>
<name>M3UGZ5_GORML</name>
<dbReference type="InterPro" id="IPR000182">
    <property type="entry name" value="GNAT_dom"/>
</dbReference>
<evidence type="ECO:0000259" key="1">
    <source>
        <dbReference type="PROSITE" id="PS51186"/>
    </source>
</evidence>
<feature type="domain" description="N-acetyltransferase" evidence="1">
    <location>
        <begin position="8"/>
        <end position="148"/>
    </location>
</feature>
<sequence>MNPTVHAAALADIDPVTLYGLMQLRVDVFVVEQECAYPELDGRDLEPSAVQYWCTDLDGAPIATARLLTDELPDGTALLRIGRVCARHELRGNGLVRLLIDRIVSDIGDRPSVLDAQAHLEQMYARWGYVADGPQFIEDGIPHVPMRR</sequence>
<reference evidence="2 3" key="1">
    <citation type="submission" date="2013-02" db="EMBL/GenBank/DDBJ databases">
        <title>Whole genome shotgun sequence of Gordonia malaquae NBRC 108250.</title>
        <authorList>
            <person name="Yoshida I."/>
            <person name="Hosoyama A."/>
            <person name="Tsuchikane K."/>
            <person name="Ando Y."/>
            <person name="Baba S."/>
            <person name="Ohji S."/>
            <person name="Hamada M."/>
            <person name="Tamura T."/>
            <person name="Yamazoe A."/>
            <person name="Yamazaki S."/>
            <person name="Fujita N."/>
        </authorList>
    </citation>
    <scope>NUCLEOTIDE SEQUENCE [LARGE SCALE GENOMIC DNA]</scope>
    <source>
        <strain evidence="2 3">NBRC 108250</strain>
    </source>
</reference>
<accession>M3UGZ5</accession>
<evidence type="ECO:0000313" key="3">
    <source>
        <dbReference type="Proteomes" id="UP000035009"/>
    </source>
</evidence>
<gene>
    <name evidence="2" type="ORF">GM1_004_00300</name>
</gene>
<dbReference type="EMBL" id="BAOP01000004">
    <property type="protein sequence ID" value="GAC78585.1"/>
    <property type="molecule type" value="Genomic_DNA"/>
</dbReference>
<dbReference type="AlphaFoldDB" id="M3UGZ5"/>
<dbReference type="eggNOG" id="COG2153">
    <property type="taxonomic scope" value="Bacteria"/>
</dbReference>
<dbReference type="STRING" id="410332.SAMN04488550_2705"/>
<dbReference type="SUPFAM" id="SSF55729">
    <property type="entry name" value="Acyl-CoA N-acyltransferases (Nat)"/>
    <property type="match status" value="1"/>
</dbReference>
<dbReference type="Proteomes" id="UP000035009">
    <property type="component" value="Unassembled WGS sequence"/>
</dbReference>
<dbReference type="GO" id="GO:0016747">
    <property type="term" value="F:acyltransferase activity, transferring groups other than amino-acyl groups"/>
    <property type="evidence" value="ECO:0007669"/>
    <property type="project" value="InterPro"/>
</dbReference>
<keyword evidence="3" id="KW-1185">Reference proteome</keyword>
<evidence type="ECO:0000313" key="2">
    <source>
        <dbReference type="EMBL" id="GAC78585.1"/>
    </source>
</evidence>
<dbReference type="PROSITE" id="PS51186">
    <property type="entry name" value="GNAT"/>
    <property type="match status" value="1"/>
</dbReference>
<dbReference type="Gene3D" id="3.40.630.30">
    <property type="match status" value="1"/>
</dbReference>
<dbReference type="Pfam" id="PF13673">
    <property type="entry name" value="Acetyltransf_10"/>
    <property type="match status" value="1"/>
</dbReference>